<dbReference type="Proteomes" id="UP000813385">
    <property type="component" value="Unassembled WGS sequence"/>
</dbReference>
<evidence type="ECO:0000313" key="3">
    <source>
        <dbReference type="Proteomes" id="UP000813385"/>
    </source>
</evidence>
<proteinExistence type="predicted"/>
<feature type="region of interest" description="Disordered" evidence="1">
    <location>
        <begin position="215"/>
        <end position="237"/>
    </location>
</feature>
<feature type="compositionally biased region" description="Basic and acidic residues" evidence="1">
    <location>
        <begin position="215"/>
        <end position="226"/>
    </location>
</feature>
<feature type="compositionally biased region" description="Basic and acidic residues" evidence="1">
    <location>
        <begin position="7"/>
        <end position="29"/>
    </location>
</feature>
<dbReference type="EMBL" id="JAGPXD010000004">
    <property type="protein sequence ID" value="KAH7358354.1"/>
    <property type="molecule type" value="Genomic_DNA"/>
</dbReference>
<name>A0A8K0X164_9PEZI</name>
<protein>
    <submittedName>
        <fullName evidence="2">Uncharacterized protein</fullName>
    </submittedName>
</protein>
<dbReference type="AlphaFoldDB" id="A0A8K0X164"/>
<evidence type="ECO:0000313" key="2">
    <source>
        <dbReference type="EMBL" id="KAH7358354.1"/>
    </source>
</evidence>
<feature type="region of interest" description="Disordered" evidence="1">
    <location>
        <begin position="1"/>
        <end position="37"/>
    </location>
</feature>
<comment type="caution">
    <text evidence="2">The sequence shown here is derived from an EMBL/GenBank/DDBJ whole genome shotgun (WGS) entry which is preliminary data.</text>
</comment>
<gene>
    <name evidence="2" type="ORF">B0T11DRAFT_102757</name>
</gene>
<keyword evidence="3" id="KW-1185">Reference proteome</keyword>
<accession>A0A8K0X164</accession>
<evidence type="ECO:0000256" key="1">
    <source>
        <dbReference type="SAM" id="MobiDB-lite"/>
    </source>
</evidence>
<organism evidence="2 3">
    <name type="scientific">Plectosphaerella cucumerina</name>
    <dbReference type="NCBI Taxonomy" id="40658"/>
    <lineage>
        <taxon>Eukaryota</taxon>
        <taxon>Fungi</taxon>
        <taxon>Dikarya</taxon>
        <taxon>Ascomycota</taxon>
        <taxon>Pezizomycotina</taxon>
        <taxon>Sordariomycetes</taxon>
        <taxon>Hypocreomycetidae</taxon>
        <taxon>Glomerellales</taxon>
        <taxon>Plectosphaerellaceae</taxon>
        <taxon>Plectosphaerella</taxon>
    </lineage>
</organism>
<sequence length="237" mass="26879">MRIRGRGGNDGRKDWRKDRPGGDFPKMDACDGTLGRSDSEGGRRALMHAHYCTYLHLRVSFFLELPPKHRRSGPRSTSTSDHLLDPSLPLQWTLAPPDHGSRLETPIWNHKPLRRRHRLGGVGKVERCRQVASWPVRPPTPDAPCPCPACSALPSWNPLDGRQPADLHRCRAGRRIGGHAGDVMRWRKRRHLRDRPTRRDRLGCLVSCTDRPTARRETTNGCRRGEAQVLQDGDGRL</sequence>
<reference evidence="2" key="1">
    <citation type="journal article" date="2021" name="Nat. Commun.">
        <title>Genetic determinants of endophytism in the Arabidopsis root mycobiome.</title>
        <authorList>
            <person name="Mesny F."/>
            <person name="Miyauchi S."/>
            <person name="Thiergart T."/>
            <person name="Pickel B."/>
            <person name="Atanasova L."/>
            <person name="Karlsson M."/>
            <person name="Huettel B."/>
            <person name="Barry K.W."/>
            <person name="Haridas S."/>
            <person name="Chen C."/>
            <person name="Bauer D."/>
            <person name="Andreopoulos W."/>
            <person name="Pangilinan J."/>
            <person name="LaButti K."/>
            <person name="Riley R."/>
            <person name="Lipzen A."/>
            <person name="Clum A."/>
            <person name="Drula E."/>
            <person name="Henrissat B."/>
            <person name="Kohler A."/>
            <person name="Grigoriev I.V."/>
            <person name="Martin F.M."/>
            <person name="Hacquard S."/>
        </authorList>
    </citation>
    <scope>NUCLEOTIDE SEQUENCE</scope>
    <source>
        <strain evidence="2">MPI-CAGE-AT-0016</strain>
    </source>
</reference>